<dbReference type="EMBL" id="JBHSBI010000020">
    <property type="protein sequence ID" value="MFC4012258.1"/>
    <property type="molecule type" value="Genomic_DNA"/>
</dbReference>
<organism evidence="2 3">
    <name type="scientific">Nonomuraea purpurea</name>
    <dbReference type="NCBI Taxonomy" id="1849276"/>
    <lineage>
        <taxon>Bacteria</taxon>
        <taxon>Bacillati</taxon>
        <taxon>Actinomycetota</taxon>
        <taxon>Actinomycetes</taxon>
        <taxon>Streptosporangiales</taxon>
        <taxon>Streptosporangiaceae</taxon>
        <taxon>Nonomuraea</taxon>
    </lineage>
</organism>
<evidence type="ECO:0000259" key="1">
    <source>
        <dbReference type="Pfam" id="PF24551"/>
    </source>
</evidence>
<dbReference type="RefSeq" id="WP_379532176.1">
    <property type="nucleotide sequence ID" value="NZ_JBHSBI010000020.1"/>
</dbReference>
<dbReference type="Proteomes" id="UP001595851">
    <property type="component" value="Unassembled WGS sequence"/>
</dbReference>
<dbReference type="InterPro" id="IPR056934">
    <property type="entry name" value="SH3_Rv0428c"/>
</dbReference>
<proteinExistence type="predicted"/>
<evidence type="ECO:0000313" key="3">
    <source>
        <dbReference type="Proteomes" id="UP001595851"/>
    </source>
</evidence>
<evidence type="ECO:0000313" key="2">
    <source>
        <dbReference type="EMBL" id="MFC4012258.1"/>
    </source>
</evidence>
<name>A0ABV8GEB2_9ACTN</name>
<comment type="caution">
    <text evidence="2">The sequence shown here is derived from an EMBL/GenBank/DDBJ whole genome shotgun (WGS) entry which is preliminary data.</text>
</comment>
<gene>
    <name evidence="2" type="ORF">ACFOY2_33840</name>
</gene>
<sequence>MAGRLVVAITSQDIGARITTRRRVPEGFRDTVGILVSWEDGLLKIQKRDGTVVEIREESLVAAKVVPAAPPRPGRM</sequence>
<dbReference type="Pfam" id="PF24551">
    <property type="entry name" value="SH3_Rv0428c"/>
    <property type="match status" value="1"/>
</dbReference>
<accession>A0ABV8GEB2</accession>
<keyword evidence="3" id="KW-1185">Reference proteome</keyword>
<protein>
    <recommendedName>
        <fullName evidence="1">Histone acetyltransferase Rv0428c-like SH3 domain-containing protein</fullName>
    </recommendedName>
</protein>
<reference evidence="3" key="1">
    <citation type="journal article" date="2019" name="Int. J. Syst. Evol. Microbiol.">
        <title>The Global Catalogue of Microorganisms (GCM) 10K type strain sequencing project: providing services to taxonomists for standard genome sequencing and annotation.</title>
        <authorList>
            <consortium name="The Broad Institute Genomics Platform"/>
            <consortium name="The Broad Institute Genome Sequencing Center for Infectious Disease"/>
            <person name="Wu L."/>
            <person name="Ma J."/>
        </authorList>
    </citation>
    <scope>NUCLEOTIDE SEQUENCE [LARGE SCALE GENOMIC DNA]</scope>
    <source>
        <strain evidence="3">TBRC 1276</strain>
    </source>
</reference>
<feature type="domain" description="Histone acetyltransferase Rv0428c-like SH3" evidence="1">
    <location>
        <begin position="13"/>
        <end position="64"/>
    </location>
</feature>